<evidence type="ECO:0000313" key="3">
    <source>
        <dbReference type="Proteomes" id="UP000807469"/>
    </source>
</evidence>
<keyword evidence="1" id="KW-0732">Signal</keyword>
<gene>
    <name evidence="2" type="ORF">BDN70DRAFT_933783</name>
</gene>
<dbReference type="OrthoDB" id="3025387at2759"/>
<protein>
    <submittedName>
        <fullName evidence="2">Uncharacterized protein</fullName>
    </submittedName>
</protein>
<reference evidence="2" key="1">
    <citation type="submission" date="2020-11" db="EMBL/GenBank/DDBJ databases">
        <authorList>
            <consortium name="DOE Joint Genome Institute"/>
            <person name="Ahrendt S."/>
            <person name="Riley R."/>
            <person name="Andreopoulos W."/>
            <person name="Labutti K."/>
            <person name="Pangilinan J."/>
            <person name="Ruiz-Duenas F.J."/>
            <person name="Barrasa J.M."/>
            <person name="Sanchez-Garcia M."/>
            <person name="Camarero S."/>
            <person name="Miyauchi S."/>
            <person name="Serrano A."/>
            <person name="Linde D."/>
            <person name="Babiker R."/>
            <person name="Drula E."/>
            <person name="Ayuso-Fernandez I."/>
            <person name="Pacheco R."/>
            <person name="Padilla G."/>
            <person name="Ferreira P."/>
            <person name="Barriuso J."/>
            <person name="Kellner H."/>
            <person name="Castanera R."/>
            <person name="Alfaro M."/>
            <person name="Ramirez L."/>
            <person name="Pisabarro A.G."/>
            <person name="Kuo A."/>
            <person name="Tritt A."/>
            <person name="Lipzen A."/>
            <person name="He G."/>
            <person name="Yan M."/>
            <person name="Ng V."/>
            <person name="Cullen D."/>
            <person name="Martin F."/>
            <person name="Rosso M.-N."/>
            <person name="Henrissat B."/>
            <person name="Hibbett D."/>
            <person name="Martinez A.T."/>
            <person name="Grigoriev I.V."/>
        </authorList>
    </citation>
    <scope>NUCLEOTIDE SEQUENCE</scope>
    <source>
        <strain evidence="2">CIRM-BRFM 674</strain>
    </source>
</reference>
<accession>A0A9P6CZR3</accession>
<comment type="caution">
    <text evidence="2">The sequence shown here is derived from an EMBL/GenBank/DDBJ whole genome shotgun (WGS) entry which is preliminary data.</text>
</comment>
<evidence type="ECO:0000313" key="2">
    <source>
        <dbReference type="EMBL" id="KAF9477938.1"/>
    </source>
</evidence>
<dbReference type="EMBL" id="MU155246">
    <property type="protein sequence ID" value="KAF9477938.1"/>
    <property type="molecule type" value="Genomic_DNA"/>
</dbReference>
<organism evidence="2 3">
    <name type="scientific">Pholiota conissans</name>
    <dbReference type="NCBI Taxonomy" id="109636"/>
    <lineage>
        <taxon>Eukaryota</taxon>
        <taxon>Fungi</taxon>
        <taxon>Dikarya</taxon>
        <taxon>Basidiomycota</taxon>
        <taxon>Agaricomycotina</taxon>
        <taxon>Agaricomycetes</taxon>
        <taxon>Agaricomycetidae</taxon>
        <taxon>Agaricales</taxon>
        <taxon>Agaricineae</taxon>
        <taxon>Strophariaceae</taxon>
        <taxon>Pholiota</taxon>
    </lineage>
</organism>
<feature type="chain" id="PRO_5040184538" evidence="1">
    <location>
        <begin position="19"/>
        <end position="79"/>
    </location>
</feature>
<dbReference type="Proteomes" id="UP000807469">
    <property type="component" value="Unassembled WGS sequence"/>
</dbReference>
<feature type="signal peptide" evidence="1">
    <location>
        <begin position="1"/>
        <end position="18"/>
    </location>
</feature>
<evidence type="ECO:0000256" key="1">
    <source>
        <dbReference type="SAM" id="SignalP"/>
    </source>
</evidence>
<sequence length="79" mass="8585">MQLKVIVFAAIQIVAVLANPVEVVERQDLPIHTATRVFHTIVHKSPFLVDKTSTIVWTESSSITDTPVSTAAPSPTIGY</sequence>
<dbReference type="AlphaFoldDB" id="A0A9P6CZR3"/>
<keyword evidence="3" id="KW-1185">Reference proteome</keyword>
<proteinExistence type="predicted"/>
<name>A0A9P6CZR3_9AGAR</name>